<organism evidence="2 3">
    <name type="scientific">Bradyrhizobium cytisi</name>
    <dbReference type="NCBI Taxonomy" id="515489"/>
    <lineage>
        <taxon>Bacteria</taxon>
        <taxon>Pseudomonadati</taxon>
        <taxon>Pseudomonadota</taxon>
        <taxon>Alphaproteobacteria</taxon>
        <taxon>Hyphomicrobiales</taxon>
        <taxon>Nitrobacteraceae</taxon>
        <taxon>Bradyrhizobium</taxon>
    </lineage>
</organism>
<sequence length="207" mass="22580">MDRFNPTNWFWFVGDNTKVYASARNIYVTKDDPAYVAWSESNLTMTMPDEAELWYYMKAVLPPWVFDGTTFVQPGEGAYTQTQLKSYSGVVEDVAANSGMVAAGIPIGTDPITKRKIADARTAAEADPEYTTTVVGSDGNLYPADAAKLIEMSDAVIAFGTVLNDTYATLHTDIDAGTVTTLQEIDAAFAGVARDIKHGRRNHYRGG</sequence>
<dbReference type="Pfam" id="PF14301">
    <property type="entry name" value="DUF4376"/>
    <property type="match status" value="1"/>
</dbReference>
<proteinExistence type="predicted"/>
<accession>A0A5S4X3B1</accession>
<dbReference type="OrthoDB" id="8256420at2"/>
<gene>
    <name evidence="2" type="ORF">FXB38_04865</name>
</gene>
<dbReference type="AlphaFoldDB" id="A0A5S4X3B1"/>
<dbReference type="Proteomes" id="UP000324853">
    <property type="component" value="Unassembled WGS sequence"/>
</dbReference>
<name>A0A5S4X3B1_9BRAD</name>
<protein>
    <submittedName>
        <fullName evidence="2">DUF4376 domain-containing protein</fullName>
    </submittedName>
</protein>
<evidence type="ECO:0000313" key="2">
    <source>
        <dbReference type="EMBL" id="TYL87453.1"/>
    </source>
</evidence>
<evidence type="ECO:0000259" key="1">
    <source>
        <dbReference type="Pfam" id="PF14301"/>
    </source>
</evidence>
<comment type="caution">
    <text evidence="2">The sequence shown here is derived from an EMBL/GenBank/DDBJ whole genome shotgun (WGS) entry which is preliminary data.</text>
</comment>
<keyword evidence="3" id="KW-1185">Reference proteome</keyword>
<dbReference type="EMBL" id="VSSR01000008">
    <property type="protein sequence ID" value="TYL87453.1"/>
    <property type="molecule type" value="Genomic_DNA"/>
</dbReference>
<dbReference type="RefSeq" id="WP_148749630.1">
    <property type="nucleotide sequence ID" value="NZ_VSSR01000008.1"/>
</dbReference>
<reference evidence="2 3" key="1">
    <citation type="submission" date="2019-08" db="EMBL/GenBank/DDBJ databases">
        <title>Bradyrhizobium hipponensis sp. nov., a rhizobium isolated from a Lupinus angustifolius root nodule in Tunisia.</title>
        <authorList>
            <person name="Off K."/>
            <person name="Rejili M."/>
            <person name="Mars M."/>
            <person name="Brachmann A."/>
            <person name="Marin M."/>
        </authorList>
    </citation>
    <scope>NUCLEOTIDE SEQUENCE [LARGE SCALE GENOMIC DNA]</scope>
    <source>
        <strain evidence="2 3">CTAW11</strain>
    </source>
</reference>
<dbReference type="InterPro" id="IPR025484">
    <property type="entry name" value="DUF4376"/>
</dbReference>
<evidence type="ECO:0000313" key="3">
    <source>
        <dbReference type="Proteomes" id="UP000324853"/>
    </source>
</evidence>
<feature type="domain" description="DUF4376" evidence="1">
    <location>
        <begin position="101"/>
        <end position="187"/>
    </location>
</feature>